<name>A0A8D5GAU5_9PROT</name>
<dbReference type="RefSeq" id="WP_221765347.1">
    <property type="nucleotide sequence ID" value="NZ_AP024110.1"/>
</dbReference>
<organism evidence="1 2">
    <name type="scientific">Methyloradius palustris</name>
    <dbReference type="NCBI Taxonomy" id="2778876"/>
    <lineage>
        <taxon>Bacteria</taxon>
        <taxon>Pseudomonadati</taxon>
        <taxon>Pseudomonadota</taxon>
        <taxon>Betaproteobacteria</taxon>
        <taxon>Nitrosomonadales</taxon>
        <taxon>Methylophilaceae</taxon>
        <taxon>Methyloradius</taxon>
    </lineage>
</organism>
<dbReference type="AlphaFoldDB" id="A0A8D5GAU5"/>
<accession>A0A8D5GAU5</accession>
<dbReference type="KEGG" id="mpau:ZMTM_11150"/>
<dbReference type="InterPro" id="IPR015068">
    <property type="entry name" value="DUF1877"/>
</dbReference>
<proteinExistence type="predicted"/>
<gene>
    <name evidence="1" type="ORF">ZMTM_11150</name>
</gene>
<dbReference type="SUPFAM" id="SSF111069">
    <property type="entry name" value="Hypothetical protein yfbM"/>
    <property type="match status" value="1"/>
</dbReference>
<dbReference type="EMBL" id="AP024110">
    <property type="protein sequence ID" value="BCM24856.1"/>
    <property type="molecule type" value="Genomic_DNA"/>
</dbReference>
<reference evidence="1" key="1">
    <citation type="journal article" date="2021" name="Arch. Microbiol.">
        <title>Methyloradius palustris gen. nov., sp. nov., a methanol-oxidizing bacterium isolated from snow.</title>
        <authorList>
            <person name="Miyadera T."/>
            <person name="Kojima H."/>
            <person name="Fukui M."/>
        </authorList>
    </citation>
    <scope>NUCLEOTIDE SEQUENCE</scope>
    <source>
        <strain evidence="1">Zm11</strain>
    </source>
</reference>
<keyword evidence="2" id="KW-1185">Reference proteome</keyword>
<evidence type="ECO:0000313" key="1">
    <source>
        <dbReference type="EMBL" id="BCM24856.1"/>
    </source>
</evidence>
<sequence length="165" mass="18362">MSMIGYFAAVDEDTLSDLKSDSSLIEEYLYPNDGDDEPPNSMDVDKCWHAIHYMLTGQSLGGDEPYSLAVLGGEDLGEDLGYGPARFLTPEQVEDVAATLRTVDVDELASRYAPEEMELAEIYPGVIWVKDSENALEYVLENYERLVEFYSAAAERGDGMILWIA</sequence>
<evidence type="ECO:0000313" key="2">
    <source>
        <dbReference type="Proteomes" id="UP000826722"/>
    </source>
</evidence>
<evidence type="ECO:0008006" key="3">
    <source>
        <dbReference type="Google" id="ProtNLM"/>
    </source>
</evidence>
<protein>
    <recommendedName>
        <fullName evidence="3">DUF1877 family protein</fullName>
    </recommendedName>
</protein>
<dbReference type="Gene3D" id="3.40.1760.10">
    <property type="entry name" value="YfbM-like super family"/>
    <property type="match status" value="1"/>
</dbReference>
<dbReference type="Proteomes" id="UP000826722">
    <property type="component" value="Chromosome"/>
</dbReference>
<dbReference type="Pfam" id="PF08974">
    <property type="entry name" value="DUF1877"/>
    <property type="match status" value="1"/>
</dbReference>
<dbReference type="InterPro" id="IPR035944">
    <property type="entry name" value="YfbM-like_sf"/>
</dbReference>